<dbReference type="InterPro" id="IPR029044">
    <property type="entry name" value="Nucleotide-diphossugar_trans"/>
</dbReference>
<dbReference type="SUPFAM" id="SSF51735">
    <property type="entry name" value="NAD(P)-binding Rossmann-fold domains"/>
    <property type="match status" value="1"/>
</dbReference>
<accession>A0A6P1ZCM9</accession>
<comment type="similarity">
    <text evidence="1">Belongs to the glycosyltransferase 2 family.</text>
</comment>
<comment type="caution">
    <text evidence="6">The sequence shown here is derived from an EMBL/GenBank/DDBJ whole genome shotgun (WGS) entry which is preliminary data.</text>
</comment>
<dbReference type="EMBL" id="QMIF01000020">
    <property type="protein sequence ID" value="TVM30704.1"/>
    <property type="molecule type" value="Genomic_DNA"/>
</dbReference>
<evidence type="ECO:0000259" key="5">
    <source>
        <dbReference type="Pfam" id="PF02629"/>
    </source>
</evidence>
<evidence type="ECO:0000259" key="4">
    <source>
        <dbReference type="Pfam" id="PF00535"/>
    </source>
</evidence>
<evidence type="ECO:0000313" key="6">
    <source>
        <dbReference type="EMBL" id="TVM30704.1"/>
    </source>
</evidence>
<evidence type="ECO:0000256" key="3">
    <source>
        <dbReference type="ARBA" id="ARBA00022679"/>
    </source>
</evidence>
<reference evidence="6 7" key="1">
    <citation type="submission" date="2018-06" db="EMBL/GenBank/DDBJ databases">
        <title>Complete genome of Desulfovibrio marinus P48SEP.</title>
        <authorList>
            <person name="Crispim J.S."/>
            <person name="Vidigal P.M.P."/>
            <person name="Silva L.C.F."/>
            <person name="Araujo L.C."/>
            <person name="Laguardia C.N."/>
            <person name="Dias R.S."/>
            <person name="Sousa M.P."/>
            <person name="Paula S.O."/>
            <person name="Silva C."/>
        </authorList>
    </citation>
    <scope>NUCLEOTIDE SEQUENCE [LARGE SCALE GENOMIC DNA]</scope>
    <source>
        <strain evidence="6 7">P48SEP</strain>
    </source>
</reference>
<dbReference type="GO" id="GO:0016757">
    <property type="term" value="F:glycosyltransferase activity"/>
    <property type="evidence" value="ECO:0007669"/>
    <property type="project" value="UniProtKB-KW"/>
</dbReference>
<dbReference type="InterPro" id="IPR036291">
    <property type="entry name" value="NAD(P)-bd_dom_sf"/>
</dbReference>
<gene>
    <name evidence="6" type="ORF">DQK91_20175</name>
</gene>
<evidence type="ECO:0000256" key="2">
    <source>
        <dbReference type="ARBA" id="ARBA00022676"/>
    </source>
</evidence>
<sequence length="334" mass="36982">MSVLLPVRNAAATLERALDSVLCQSLDSFEIIAVDDGSSDATLDILRAYAAHDPRIIVESTPPLGLVPALNRGLDLCRSDLVARMDGDDICHPDRLLRQKELLDARPELGVAGCLVHFGGDAEAAAGYAYHVDWCNRHVAEQDIALHRFQESPLPHPSVMFRTSIILDAGGYRDGAFPEDYELWLRLMDRGVRIAKVPEYLLTWSDPPERLSRVDSRYDVDAFYAVKAQYLARWLEQENPFHPNVTIIGAGRISRKRADMLEAHGVTIEGYVDIDPRKVGKTVHGRPVIHRDELDGPGARFAVSYVASRGAAGEIEEFLHAHGWAAGKDYILAA</sequence>
<dbReference type="InterPro" id="IPR050834">
    <property type="entry name" value="Glycosyltransf_2"/>
</dbReference>
<dbReference type="AlphaFoldDB" id="A0A6P1ZCM9"/>
<dbReference type="SUPFAM" id="SSF53448">
    <property type="entry name" value="Nucleotide-diphospho-sugar transferases"/>
    <property type="match status" value="1"/>
</dbReference>
<feature type="domain" description="CoA-binding" evidence="5">
    <location>
        <begin position="244"/>
        <end position="321"/>
    </location>
</feature>
<evidence type="ECO:0000256" key="1">
    <source>
        <dbReference type="ARBA" id="ARBA00006739"/>
    </source>
</evidence>
<dbReference type="Proteomes" id="UP000434052">
    <property type="component" value="Unassembled WGS sequence"/>
</dbReference>
<keyword evidence="3 6" id="KW-0808">Transferase</keyword>
<dbReference type="Pfam" id="PF00535">
    <property type="entry name" value="Glycos_transf_2"/>
    <property type="match status" value="1"/>
</dbReference>
<dbReference type="PANTHER" id="PTHR43685">
    <property type="entry name" value="GLYCOSYLTRANSFERASE"/>
    <property type="match status" value="1"/>
</dbReference>
<dbReference type="InterPro" id="IPR003781">
    <property type="entry name" value="CoA-bd"/>
</dbReference>
<name>A0A6P1ZCM9_9BACT</name>
<proteinExistence type="inferred from homology"/>
<dbReference type="PANTHER" id="PTHR43685:SF5">
    <property type="entry name" value="GLYCOSYLTRANSFERASE EPSE-RELATED"/>
    <property type="match status" value="1"/>
</dbReference>
<dbReference type="Gene3D" id="3.40.50.720">
    <property type="entry name" value="NAD(P)-binding Rossmann-like Domain"/>
    <property type="match status" value="1"/>
</dbReference>
<dbReference type="InterPro" id="IPR001173">
    <property type="entry name" value="Glyco_trans_2-like"/>
</dbReference>
<dbReference type="OrthoDB" id="5291101at2"/>
<organism evidence="6 7">
    <name type="scientific">Oceanidesulfovibrio marinus</name>
    <dbReference type="NCBI Taxonomy" id="370038"/>
    <lineage>
        <taxon>Bacteria</taxon>
        <taxon>Pseudomonadati</taxon>
        <taxon>Thermodesulfobacteriota</taxon>
        <taxon>Desulfovibrionia</taxon>
        <taxon>Desulfovibrionales</taxon>
        <taxon>Desulfovibrionaceae</taxon>
        <taxon>Oceanidesulfovibrio</taxon>
    </lineage>
</organism>
<keyword evidence="2" id="KW-0328">Glycosyltransferase</keyword>
<feature type="domain" description="Glycosyltransferase 2-like" evidence="4">
    <location>
        <begin position="2"/>
        <end position="121"/>
    </location>
</feature>
<protein>
    <submittedName>
        <fullName evidence="6">Glycosyltransferase family 2 protein</fullName>
    </submittedName>
</protein>
<dbReference type="Pfam" id="PF02629">
    <property type="entry name" value="CoA_binding"/>
    <property type="match status" value="1"/>
</dbReference>
<dbReference type="Gene3D" id="3.90.550.10">
    <property type="entry name" value="Spore Coat Polysaccharide Biosynthesis Protein SpsA, Chain A"/>
    <property type="match status" value="1"/>
</dbReference>
<evidence type="ECO:0000313" key="7">
    <source>
        <dbReference type="Proteomes" id="UP000434052"/>
    </source>
</evidence>